<reference evidence="3" key="1">
    <citation type="journal article" date="2013" name="Nature">
        <title>Draft genome of the wheat A-genome progenitor Triticum urartu.</title>
        <authorList>
            <person name="Ling H.Q."/>
            <person name="Zhao S."/>
            <person name="Liu D."/>
            <person name="Wang J."/>
            <person name="Sun H."/>
            <person name="Zhang C."/>
            <person name="Fan H."/>
            <person name="Li D."/>
            <person name="Dong L."/>
            <person name="Tao Y."/>
            <person name="Gao C."/>
            <person name="Wu H."/>
            <person name="Li Y."/>
            <person name="Cui Y."/>
            <person name="Guo X."/>
            <person name="Zheng S."/>
            <person name="Wang B."/>
            <person name="Yu K."/>
            <person name="Liang Q."/>
            <person name="Yang W."/>
            <person name="Lou X."/>
            <person name="Chen J."/>
            <person name="Feng M."/>
            <person name="Jian J."/>
            <person name="Zhang X."/>
            <person name="Luo G."/>
            <person name="Jiang Y."/>
            <person name="Liu J."/>
            <person name="Wang Z."/>
            <person name="Sha Y."/>
            <person name="Zhang B."/>
            <person name="Wu H."/>
            <person name="Tang D."/>
            <person name="Shen Q."/>
            <person name="Xue P."/>
            <person name="Zou S."/>
            <person name="Wang X."/>
            <person name="Liu X."/>
            <person name="Wang F."/>
            <person name="Yang Y."/>
            <person name="An X."/>
            <person name="Dong Z."/>
            <person name="Zhang K."/>
            <person name="Zhang X."/>
            <person name="Luo M.C."/>
            <person name="Dvorak J."/>
            <person name="Tong Y."/>
            <person name="Wang J."/>
            <person name="Yang H."/>
            <person name="Li Z."/>
            <person name="Wang D."/>
            <person name="Zhang A."/>
            <person name="Wang J."/>
        </authorList>
    </citation>
    <scope>NUCLEOTIDE SEQUENCE</scope>
    <source>
        <strain evidence="3">cv. G1812</strain>
    </source>
</reference>
<evidence type="ECO:0000256" key="1">
    <source>
        <dbReference type="SAM" id="MobiDB-lite"/>
    </source>
</evidence>
<reference evidence="2" key="2">
    <citation type="submission" date="2022-06" db="UniProtKB">
        <authorList>
            <consortium name="EnsemblPlants"/>
        </authorList>
    </citation>
    <scope>IDENTIFICATION</scope>
</reference>
<name>A0A8R7RAR9_TRIUA</name>
<dbReference type="Gramene" id="TuG1812S0002437300.01.T01">
    <property type="protein sequence ID" value="TuG1812S0002437300.01.T01"/>
    <property type="gene ID" value="TuG1812S0002437300.01"/>
</dbReference>
<evidence type="ECO:0000313" key="3">
    <source>
        <dbReference type="Proteomes" id="UP000015106"/>
    </source>
</evidence>
<organism evidence="2 3">
    <name type="scientific">Triticum urartu</name>
    <name type="common">Red wild einkorn</name>
    <name type="synonym">Crithodium urartu</name>
    <dbReference type="NCBI Taxonomy" id="4572"/>
    <lineage>
        <taxon>Eukaryota</taxon>
        <taxon>Viridiplantae</taxon>
        <taxon>Streptophyta</taxon>
        <taxon>Embryophyta</taxon>
        <taxon>Tracheophyta</taxon>
        <taxon>Spermatophyta</taxon>
        <taxon>Magnoliopsida</taxon>
        <taxon>Liliopsida</taxon>
        <taxon>Poales</taxon>
        <taxon>Poaceae</taxon>
        <taxon>BOP clade</taxon>
        <taxon>Pooideae</taxon>
        <taxon>Triticodae</taxon>
        <taxon>Triticeae</taxon>
        <taxon>Triticinae</taxon>
        <taxon>Triticum</taxon>
    </lineage>
</organism>
<dbReference type="EnsemblPlants" id="TuG1812S0002437300.01.T01">
    <property type="protein sequence ID" value="TuG1812S0002437300.01.T01"/>
    <property type="gene ID" value="TuG1812S0002437300.01"/>
</dbReference>
<feature type="compositionally biased region" description="Polar residues" evidence="1">
    <location>
        <begin position="242"/>
        <end position="256"/>
    </location>
</feature>
<evidence type="ECO:0000313" key="2">
    <source>
        <dbReference type="EnsemblPlants" id="TuG1812S0002437300.01.T01"/>
    </source>
</evidence>
<dbReference type="Pfam" id="PF14223">
    <property type="entry name" value="Retrotran_gag_2"/>
    <property type="match status" value="1"/>
</dbReference>
<proteinExistence type="predicted"/>
<gene>
    <name evidence="2" type="primary">LOC125530234</name>
</gene>
<dbReference type="Proteomes" id="UP000015106">
    <property type="component" value="Unassembled WGS sequence"/>
</dbReference>
<feature type="region of interest" description="Disordered" evidence="1">
    <location>
        <begin position="229"/>
        <end position="259"/>
    </location>
</feature>
<protein>
    <recommendedName>
        <fullName evidence="4">CCHC-type domain-containing protein</fullName>
    </recommendedName>
</protein>
<dbReference type="PANTHER" id="PTHR35317">
    <property type="entry name" value="OS04G0629600 PROTEIN"/>
    <property type="match status" value="1"/>
</dbReference>
<dbReference type="OrthoDB" id="653951at2759"/>
<dbReference type="RefSeq" id="XP_048550583.1">
    <property type="nucleotide sequence ID" value="XM_048694626.1"/>
</dbReference>
<dbReference type="PANTHER" id="PTHR35317:SF23">
    <property type="entry name" value="OS04G0629600 PROTEIN"/>
    <property type="match status" value="1"/>
</dbReference>
<dbReference type="AlphaFoldDB" id="A0A8R7RAR9"/>
<dbReference type="GeneID" id="125530234"/>
<accession>A0A8R7RAR9</accession>
<evidence type="ECO:0008006" key="4">
    <source>
        <dbReference type="Google" id="ProtNLM"/>
    </source>
</evidence>
<sequence>MASPNRALNPSVISGLLNSIEHLNGTNFPTWKEQILINLGVMDLDYALREKAPVPLSFDDENLAERTKVYEANKEKWERSNRLSIMIMKITITLGIRGAISDSECAKTYLASVEEQFKGSTKVYASTLIMKMLTTKYDGKSGVREHIMTMNDMAAKLKGMDMKISEGFLVHFIMTSLPMEYGPFKINYNTQKEKWTMSELTSMCVQEEERLKVERIDYAHLTSINLGKRKSQGDGKPKKKMNFSNIDASKLGNSGTKDIATEPKGPKCHFCKEDGHVMKECDGFKAWLAKKGIPFREDTEKDGSKP</sequence>
<keyword evidence="3" id="KW-1185">Reference proteome</keyword>